<evidence type="ECO:0000256" key="1">
    <source>
        <dbReference type="SAM" id="Phobius"/>
    </source>
</evidence>
<reference evidence="3" key="1">
    <citation type="submission" date="2017-02" db="EMBL/GenBank/DDBJ databases">
        <authorList>
            <person name="Varghese N."/>
            <person name="Submissions S."/>
        </authorList>
    </citation>
    <scope>NUCLEOTIDE SEQUENCE [LARGE SCALE GENOMIC DNA]</scope>
    <source>
        <strain evidence="3">9H-4</strain>
    </source>
</reference>
<sequence length="66" mass="7099">MDDSPRGLADQWPLLATAAGVVLMGVFILTSTSDPDKGWIFVVFGAAWIAVTVGRSLIDRARGRRP</sequence>
<organism evidence="2 3">
    <name type="scientific">Aeromicrobium choanae</name>
    <dbReference type="NCBI Taxonomy" id="1736691"/>
    <lineage>
        <taxon>Bacteria</taxon>
        <taxon>Bacillati</taxon>
        <taxon>Actinomycetota</taxon>
        <taxon>Actinomycetes</taxon>
        <taxon>Propionibacteriales</taxon>
        <taxon>Nocardioidaceae</taxon>
        <taxon>Aeromicrobium</taxon>
    </lineage>
</organism>
<dbReference type="OrthoDB" id="9757940at2"/>
<evidence type="ECO:0000313" key="2">
    <source>
        <dbReference type="EMBL" id="SKB04853.1"/>
    </source>
</evidence>
<accession>A0A1T4YT75</accession>
<feature type="transmembrane region" description="Helical" evidence="1">
    <location>
        <begin position="12"/>
        <end position="32"/>
    </location>
</feature>
<protein>
    <submittedName>
        <fullName evidence="2">Uncharacterized protein</fullName>
    </submittedName>
</protein>
<dbReference type="STRING" id="1736691.SAMN06295964_0728"/>
<dbReference type="EMBL" id="LT796768">
    <property type="protein sequence ID" value="SKB04853.1"/>
    <property type="molecule type" value="Genomic_DNA"/>
</dbReference>
<keyword evidence="1" id="KW-0472">Membrane</keyword>
<feature type="transmembrane region" description="Helical" evidence="1">
    <location>
        <begin position="38"/>
        <end position="58"/>
    </location>
</feature>
<keyword evidence="3" id="KW-1185">Reference proteome</keyword>
<keyword evidence="1" id="KW-1133">Transmembrane helix</keyword>
<gene>
    <name evidence="2" type="ORF">SAMN06295964_0728</name>
</gene>
<keyword evidence="1" id="KW-0812">Transmembrane</keyword>
<dbReference type="Proteomes" id="UP000191040">
    <property type="component" value="Chromosome I"/>
</dbReference>
<name>A0A1T4YT75_9ACTN</name>
<proteinExistence type="predicted"/>
<evidence type="ECO:0000313" key="3">
    <source>
        <dbReference type="Proteomes" id="UP000191040"/>
    </source>
</evidence>
<dbReference type="RefSeq" id="WP_078698887.1">
    <property type="nucleotide sequence ID" value="NZ_LT796768.1"/>
</dbReference>
<dbReference type="AlphaFoldDB" id="A0A1T4YT75"/>